<evidence type="ECO:0008006" key="4">
    <source>
        <dbReference type="Google" id="ProtNLM"/>
    </source>
</evidence>
<dbReference type="EMBL" id="BLPF01000002">
    <property type="protein sequence ID" value="GFJ81809.1"/>
    <property type="molecule type" value="Genomic_DNA"/>
</dbReference>
<gene>
    <name evidence="2" type="ORF">Phou_059890</name>
</gene>
<dbReference type="AlphaFoldDB" id="A0A6V8KI82"/>
<keyword evidence="3" id="KW-1185">Reference proteome</keyword>
<sequence length="303" mass="32168">MSPDLDRMFSALRADADRAGLSGPDGLRQRGNQRTRRRAIAGLVAVAVLVGGVSIGTRQLLAGPVAPAPEPGHTITPAPSPTLPPPVPLVPQETYPVGSPVPMPAGCDDVTVYPYDGDAPAGKALPASMMLRASDWGKCYAMTHDLAGYAAWEPAKHSRSFPALCRPNEQYGSAANRVAGRFRHFNAGPEVGGFTSVTRYRAGGADAYLDEVRARVAQCARYTIEPDNQVTWRAQIAERDFTGDESLLVYVGTGTAAEPGYPGWWVGIARVGDLVIAVQPNSDLGGSRSLTKTMTRKAVQRAT</sequence>
<accession>A0A6V8KI82</accession>
<feature type="transmembrane region" description="Helical" evidence="1">
    <location>
        <begin position="39"/>
        <end position="57"/>
    </location>
</feature>
<dbReference type="RefSeq" id="WP_173061508.1">
    <property type="nucleotide sequence ID" value="NZ_BAABGO010000022.1"/>
</dbReference>
<comment type="caution">
    <text evidence="2">The sequence shown here is derived from an EMBL/GenBank/DDBJ whole genome shotgun (WGS) entry which is preliminary data.</text>
</comment>
<reference evidence="2 3" key="2">
    <citation type="submission" date="2020-03" db="EMBL/GenBank/DDBJ databases">
        <authorList>
            <person name="Ichikawa N."/>
            <person name="Kimura A."/>
            <person name="Kitahashi Y."/>
            <person name="Uohara A."/>
        </authorList>
    </citation>
    <scope>NUCLEOTIDE SEQUENCE [LARGE SCALE GENOMIC DNA]</scope>
    <source>
        <strain evidence="2 3">NBRC 108639</strain>
    </source>
</reference>
<name>A0A6V8KI82_9ACTN</name>
<keyword evidence="1" id="KW-0472">Membrane</keyword>
<proteinExistence type="predicted"/>
<evidence type="ECO:0000256" key="1">
    <source>
        <dbReference type="SAM" id="Phobius"/>
    </source>
</evidence>
<organism evidence="2 3">
    <name type="scientific">Phytohabitans houttuyneae</name>
    <dbReference type="NCBI Taxonomy" id="1076126"/>
    <lineage>
        <taxon>Bacteria</taxon>
        <taxon>Bacillati</taxon>
        <taxon>Actinomycetota</taxon>
        <taxon>Actinomycetes</taxon>
        <taxon>Micromonosporales</taxon>
        <taxon>Micromonosporaceae</taxon>
    </lineage>
</organism>
<evidence type="ECO:0000313" key="2">
    <source>
        <dbReference type="EMBL" id="GFJ81809.1"/>
    </source>
</evidence>
<evidence type="ECO:0000313" key="3">
    <source>
        <dbReference type="Proteomes" id="UP000482800"/>
    </source>
</evidence>
<keyword evidence="1" id="KW-1133">Transmembrane helix</keyword>
<reference evidence="2 3" key="1">
    <citation type="submission" date="2020-03" db="EMBL/GenBank/DDBJ databases">
        <title>Whole genome shotgun sequence of Phytohabitans houttuyneae NBRC 108639.</title>
        <authorList>
            <person name="Komaki H."/>
            <person name="Tamura T."/>
        </authorList>
    </citation>
    <scope>NUCLEOTIDE SEQUENCE [LARGE SCALE GENOMIC DNA]</scope>
    <source>
        <strain evidence="2 3">NBRC 108639</strain>
    </source>
</reference>
<keyword evidence="1" id="KW-0812">Transmembrane</keyword>
<dbReference type="Proteomes" id="UP000482800">
    <property type="component" value="Unassembled WGS sequence"/>
</dbReference>
<protein>
    <recommendedName>
        <fullName evidence="4">PknH-like extracellular domain-containing protein</fullName>
    </recommendedName>
</protein>